<dbReference type="AlphaFoldDB" id="A0A1T4NR92"/>
<dbReference type="PANTHER" id="PTHR43523">
    <property type="entry name" value="GLUCOSE-1-PHOSPHATE ADENYLYLTRANSFERASE-RELATED"/>
    <property type="match status" value="1"/>
</dbReference>
<feature type="site" description="Could play a key role in the communication between the regulatory and the substrate sites" evidence="9">
    <location>
        <position position="105"/>
    </location>
</feature>
<dbReference type="SUPFAM" id="SSF51161">
    <property type="entry name" value="Trimeric LpxA-like enzymes"/>
    <property type="match status" value="1"/>
</dbReference>
<dbReference type="InterPro" id="IPR023049">
    <property type="entry name" value="GlgC_bac"/>
</dbReference>
<comment type="catalytic activity">
    <reaction evidence="9">
        <text>alpha-D-glucose 1-phosphate + ATP + H(+) = ADP-alpha-D-glucose + diphosphate</text>
        <dbReference type="Rhea" id="RHEA:12120"/>
        <dbReference type="ChEBI" id="CHEBI:15378"/>
        <dbReference type="ChEBI" id="CHEBI:30616"/>
        <dbReference type="ChEBI" id="CHEBI:33019"/>
        <dbReference type="ChEBI" id="CHEBI:57498"/>
        <dbReference type="ChEBI" id="CHEBI:58601"/>
        <dbReference type="EC" id="2.7.7.27"/>
    </reaction>
</comment>
<proteinExistence type="inferred from homology"/>
<dbReference type="Gene3D" id="3.90.550.10">
    <property type="entry name" value="Spore Coat Polysaccharide Biosynthesis Protein SpsA, Chain A"/>
    <property type="match status" value="1"/>
</dbReference>
<reference evidence="13" key="1">
    <citation type="submission" date="2017-02" db="EMBL/GenBank/DDBJ databases">
        <authorList>
            <person name="Varghese N."/>
            <person name="Submissions S."/>
        </authorList>
    </citation>
    <scope>NUCLEOTIDE SEQUENCE [LARGE SCALE GENOMIC DNA]</scope>
    <source>
        <strain evidence="13">ATCC BAA-1030</strain>
    </source>
</reference>
<dbReference type="SUPFAM" id="SSF53448">
    <property type="entry name" value="Nucleotide-diphospho-sugar transferases"/>
    <property type="match status" value="1"/>
</dbReference>
<accession>A0A1T4NR92</accession>
<dbReference type="CDD" id="cd02508">
    <property type="entry name" value="ADP_Glucose_PP"/>
    <property type="match status" value="1"/>
</dbReference>
<dbReference type="Pfam" id="PF24894">
    <property type="entry name" value="Hexapep_GlmU"/>
    <property type="match status" value="1"/>
</dbReference>
<dbReference type="PROSITE" id="PS00810">
    <property type="entry name" value="ADP_GLC_PYROPHOSPH_3"/>
    <property type="match status" value="1"/>
</dbReference>
<dbReference type="Proteomes" id="UP000190328">
    <property type="component" value="Unassembled WGS sequence"/>
</dbReference>
<dbReference type="GO" id="GO:0008878">
    <property type="term" value="F:glucose-1-phosphate adenylyltransferase activity"/>
    <property type="evidence" value="ECO:0007669"/>
    <property type="project" value="UniProtKB-UniRule"/>
</dbReference>
<comment type="function">
    <text evidence="9">Involved in the biosynthesis of ADP-glucose, a building block required for the elongation reactions to produce glycogen. Catalyzes the reaction between ATP and alpha-D-glucose 1-phosphate (G1P) to produce pyrophosphate and ADP-Glc.</text>
</comment>
<dbReference type="PANTHER" id="PTHR43523:SF2">
    <property type="entry name" value="GLUCOSE-1-PHOSPHATE ADENYLYLTRANSFERASE"/>
    <property type="match status" value="1"/>
</dbReference>
<comment type="pathway">
    <text evidence="9">Glycan biosynthesis; glycogen biosynthesis.</text>
</comment>
<keyword evidence="4 9" id="KW-0548">Nucleotidyltransferase</keyword>
<dbReference type="Gene3D" id="2.160.10.10">
    <property type="entry name" value="Hexapeptide repeat proteins"/>
    <property type="match status" value="1"/>
</dbReference>
<evidence type="ECO:0000259" key="10">
    <source>
        <dbReference type="Pfam" id="PF00483"/>
    </source>
</evidence>
<feature type="site" description="Could play a key role in the communication between the regulatory and the substrate sites" evidence="9">
    <location>
        <position position="66"/>
    </location>
</feature>
<evidence type="ECO:0000256" key="9">
    <source>
        <dbReference type="HAMAP-Rule" id="MF_00624"/>
    </source>
</evidence>
<comment type="subunit">
    <text evidence="9">Homotetramer.</text>
</comment>
<name>A0A1T4NR92_9ENTE</name>
<feature type="domain" description="Glucose-1-phosphate adenylyltransferase/Bifunctional protein GlmU-like C-terminal hexapeptide" evidence="11">
    <location>
        <begin position="295"/>
        <end position="365"/>
    </location>
</feature>
<gene>
    <name evidence="9" type="primary">glgC</name>
    <name evidence="12" type="ORF">SAMN02745116_01517</name>
</gene>
<organism evidence="12 13">
    <name type="scientific">Pilibacter termitis</name>
    <dbReference type="NCBI Taxonomy" id="263852"/>
    <lineage>
        <taxon>Bacteria</taxon>
        <taxon>Bacillati</taxon>
        <taxon>Bacillota</taxon>
        <taxon>Bacilli</taxon>
        <taxon>Lactobacillales</taxon>
        <taxon>Enterococcaceae</taxon>
        <taxon>Pilibacter</taxon>
    </lineage>
</organism>
<evidence type="ECO:0000256" key="2">
    <source>
        <dbReference type="ARBA" id="ARBA00022600"/>
    </source>
</evidence>
<keyword evidence="5 9" id="KW-0547">Nucleotide-binding</keyword>
<evidence type="ECO:0000256" key="5">
    <source>
        <dbReference type="ARBA" id="ARBA00022741"/>
    </source>
</evidence>
<keyword evidence="13" id="KW-1185">Reference proteome</keyword>
<feature type="binding site" evidence="9">
    <location>
        <position position="197"/>
    </location>
    <ligand>
        <name>alpha-D-glucose 1-phosphate</name>
        <dbReference type="ChEBI" id="CHEBI:58601"/>
    </ligand>
</feature>
<evidence type="ECO:0000259" key="11">
    <source>
        <dbReference type="Pfam" id="PF24894"/>
    </source>
</evidence>
<evidence type="ECO:0000256" key="4">
    <source>
        <dbReference type="ARBA" id="ARBA00022695"/>
    </source>
</evidence>
<dbReference type="GO" id="GO:0005524">
    <property type="term" value="F:ATP binding"/>
    <property type="evidence" value="ECO:0007669"/>
    <property type="project" value="UniProtKB-KW"/>
</dbReference>
<dbReference type="InterPro" id="IPR011004">
    <property type="entry name" value="Trimer_LpxA-like_sf"/>
</dbReference>
<dbReference type="InterPro" id="IPR056818">
    <property type="entry name" value="GlmU/GlgC-like_hexapep"/>
</dbReference>
<keyword evidence="7 9" id="KW-0320">Glycogen biosynthesis</keyword>
<dbReference type="EMBL" id="FUXI01000016">
    <property type="protein sequence ID" value="SJZ81617.1"/>
    <property type="molecule type" value="Genomic_DNA"/>
</dbReference>
<dbReference type="HAMAP" id="MF_00624">
    <property type="entry name" value="GlgC"/>
    <property type="match status" value="1"/>
</dbReference>
<dbReference type="InterPro" id="IPR029044">
    <property type="entry name" value="Nucleotide-diphossugar_trans"/>
</dbReference>
<dbReference type="NCBIfam" id="TIGR02091">
    <property type="entry name" value="glgC"/>
    <property type="match status" value="1"/>
</dbReference>
<dbReference type="EC" id="2.7.7.27" evidence="9"/>
<keyword evidence="3 9" id="KW-0808">Transferase</keyword>
<feature type="domain" description="Nucleotidyl transferase" evidence="10">
    <location>
        <begin position="14"/>
        <end position="264"/>
    </location>
</feature>
<evidence type="ECO:0000256" key="8">
    <source>
        <dbReference type="ARBA" id="ARBA00023277"/>
    </source>
</evidence>
<feature type="binding site" evidence="9">
    <location>
        <begin position="186"/>
        <end position="187"/>
    </location>
    <ligand>
        <name>alpha-D-glucose 1-phosphate</name>
        <dbReference type="ChEBI" id="CHEBI:58601"/>
    </ligand>
</feature>
<evidence type="ECO:0000313" key="13">
    <source>
        <dbReference type="Proteomes" id="UP000190328"/>
    </source>
</evidence>
<evidence type="ECO:0000256" key="3">
    <source>
        <dbReference type="ARBA" id="ARBA00022679"/>
    </source>
</evidence>
<comment type="similarity">
    <text evidence="1 9">Belongs to the bacterial/plant glucose-1-phosphate adenylyltransferase family.</text>
</comment>
<dbReference type="PROSITE" id="PS00808">
    <property type="entry name" value="ADP_GLC_PYROPHOSPH_1"/>
    <property type="match status" value="1"/>
</dbReference>
<evidence type="ECO:0000256" key="7">
    <source>
        <dbReference type="ARBA" id="ARBA00023056"/>
    </source>
</evidence>
<evidence type="ECO:0000256" key="6">
    <source>
        <dbReference type="ARBA" id="ARBA00022840"/>
    </source>
</evidence>
<dbReference type="STRING" id="263852.SAMN02745116_01517"/>
<evidence type="ECO:0000313" key="12">
    <source>
        <dbReference type="EMBL" id="SJZ81617.1"/>
    </source>
</evidence>
<feature type="binding site" evidence="9">
    <location>
        <position position="171"/>
    </location>
    <ligand>
        <name>alpha-D-glucose 1-phosphate</name>
        <dbReference type="ChEBI" id="CHEBI:58601"/>
    </ligand>
</feature>
<keyword evidence="2 9" id="KW-0321">Glycogen metabolism</keyword>
<evidence type="ECO:0000256" key="1">
    <source>
        <dbReference type="ARBA" id="ARBA00010443"/>
    </source>
</evidence>
<dbReference type="InterPro" id="IPR011831">
    <property type="entry name" value="ADP-Glc_PPase"/>
</dbReference>
<dbReference type="NCBIfam" id="NF003670">
    <property type="entry name" value="PRK05293.1"/>
    <property type="match status" value="1"/>
</dbReference>
<sequence length="387" mass="42958">MAFFANQMKTDMLAMILAGGQGTRLGKLTKSIAKPAVQFGGRYRIIDFALSNCANSGIRNVGVVTQYEPLALNAHIGNGSSWGLDGIDTGVTILQPYSAKEGNKWFEGTAHAIYQNIDYIDSINPEHVLILSGDHIYQMDYDEMLQNHIENHASLSVAVIPVPMEEASRFGIMNTDENGRIIEFEEKPKMPKSNNASMGIYIFNWKRLRELLVNADSKDVDMSDFGNNVIPAYLEAGENVYSYRFNGYWKDVGTIDSLWEANMEFINLDNELEIRDRNWRTFSRNLISPPNFITEEASVCDSLVVDGCFVAGEVNHSILSTNVQVKEGSVVEDSFVMTGAKIGKNVVIKRAIIGEDAVIGDNAVIDGTEEIQVVGYSEVIGEERNEE</sequence>
<keyword evidence="6 9" id="KW-0067">ATP-binding</keyword>
<dbReference type="GO" id="GO:0005978">
    <property type="term" value="P:glycogen biosynthetic process"/>
    <property type="evidence" value="ECO:0007669"/>
    <property type="project" value="UniProtKB-UniRule"/>
</dbReference>
<dbReference type="PROSITE" id="PS00809">
    <property type="entry name" value="ADP_GLC_PYROPHOSPH_2"/>
    <property type="match status" value="1"/>
</dbReference>
<comment type="caution">
    <text evidence="9">Lacks conserved residue(s) required for the propagation of feature annotation.</text>
</comment>
<dbReference type="InterPro" id="IPR005835">
    <property type="entry name" value="NTP_transferase_dom"/>
</dbReference>
<dbReference type="UniPathway" id="UPA00164"/>
<dbReference type="InterPro" id="IPR005836">
    <property type="entry name" value="ADP_Glu_pyroP_CS"/>
</dbReference>
<protein>
    <recommendedName>
        <fullName evidence="9">Glucose-1-phosphate adenylyltransferase</fullName>
        <ecNumber evidence="9">2.7.7.27</ecNumber>
    </recommendedName>
    <alternativeName>
        <fullName evidence="9">ADP-glucose pyrophosphorylase</fullName>
        <shortName evidence="9">ADPGlc PPase</shortName>
    </alternativeName>
    <alternativeName>
        <fullName evidence="9">ADP-glucose synthase</fullName>
    </alternativeName>
</protein>
<keyword evidence="8 9" id="KW-0119">Carbohydrate metabolism</keyword>
<dbReference type="CDD" id="cd04651">
    <property type="entry name" value="LbH_G1P_AT_C"/>
    <property type="match status" value="1"/>
</dbReference>
<dbReference type="Pfam" id="PF00483">
    <property type="entry name" value="NTP_transferase"/>
    <property type="match status" value="1"/>
</dbReference>